<evidence type="ECO:0000256" key="3">
    <source>
        <dbReference type="ARBA" id="ARBA00022763"/>
    </source>
</evidence>
<evidence type="ECO:0000256" key="4">
    <source>
        <dbReference type="ARBA" id="ARBA00022801"/>
    </source>
</evidence>
<evidence type="ECO:0000256" key="7">
    <source>
        <dbReference type="SAM" id="MobiDB-lite"/>
    </source>
</evidence>
<dbReference type="InterPro" id="IPR004603">
    <property type="entry name" value="DNA_mismatch_endonuc_vsr"/>
</dbReference>
<accession>A0A1H1V185</accession>
<dbReference type="GO" id="GO:0006298">
    <property type="term" value="P:mismatch repair"/>
    <property type="evidence" value="ECO:0007669"/>
    <property type="project" value="InterPro"/>
</dbReference>
<dbReference type="GO" id="GO:0004519">
    <property type="term" value="F:endonuclease activity"/>
    <property type="evidence" value="ECO:0007669"/>
    <property type="project" value="UniProtKB-KW"/>
</dbReference>
<dbReference type="REBASE" id="162966">
    <property type="entry name" value="V.Msc22127ORF2684P"/>
</dbReference>
<keyword evidence="3" id="KW-0227">DNA damage</keyword>
<feature type="region of interest" description="Disordered" evidence="7">
    <location>
        <begin position="1"/>
        <end position="33"/>
    </location>
</feature>
<evidence type="ECO:0000256" key="5">
    <source>
        <dbReference type="ARBA" id="ARBA00023204"/>
    </source>
</evidence>
<dbReference type="Proteomes" id="UP000198859">
    <property type="component" value="Chromosome I"/>
</dbReference>
<dbReference type="NCBIfam" id="TIGR00632">
    <property type="entry name" value="vsr"/>
    <property type="match status" value="1"/>
</dbReference>
<keyword evidence="2 8" id="KW-0255">Endonuclease</keyword>
<evidence type="ECO:0000256" key="2">
    <source>
        <dbReference type="ARBA" id="ARBA00022759"/>
    </source>
</evidence>
<dbReference type="Gene3D" id="3.40.960.10">
    <property type="entry name" value="VSR Endonuclease"/>
    <property type="match status" value="1"/>
</dbReference>
<keyword evidence="9" id="KW-1185">Reference proteome</keyword>
<keyword evidence="5" id="KW-0234">DNA repair</keyword>
<dbReference type="EMBL" id="LT629757">
    <property type="protein sequence ID" value="SDS78291.1"/>
    <property type="molecule type" value="Genomic_DNA"/>
</dbReference>
<sequence length="153" mass="17000">MGARLNGGEPAAGPLRNGPVRASSAEVASRMSRQRRLGTVPELALRRELHRLGLRYRIGWPVPGRPRRTIDVAFPRRQVAVFVDGCFWHACPEHATSPKANGAWWSEKLAGNVRRDRDTDAVLIDAGWAVVRVWEHEAVSEAAVRVVAAVRPW</sequence>
<evidence type="ECO:0000256" key="6">
    <source>
        <dbReference type="ARBA" id="ARBA00029466"/>
    </source>
</evidence>
<dbReference type="STRING" id="642780.SAMN04488570_2685"/>
<name>A0A1H1V185_9ACTN</name>
<evidence type="ECO:0000313" key="9">
    <source>
        <dbReference type="Proteomes" id="UP000198859"/>
    </source>
</evidence>
<dbReference type="CDD" id="cd00221">
    <property type="entry name" value="Vsr"/>
    <property type="match status" value="1"/>
</dbReference>
<dbReference type="SUPFAM" id="SSF52980">
    <property type="entry name" value="Restriction endonuclease-like"/>
    <property type="match status" value="1"/>
</dbReference>
<evidence type="ECO:0000313" key="8">
    <source>
        <dbReference type="EMBL" id="SDS78291.1"/>
    </source>
</evidence>
<dbReference type="RefSeq" id="WP_407938387.1">
    <property type="nucleotide sequence ID" value="NZ_LT629757.1"/>
</dbReference>
<proteinExistence type="inferred from homology"/>
<keyword evidence="4" id="KW-0378">Hydrolase</keyword>
<protein>
    <submittedName>
        <fullName evidence="8">T/G mismatch-specific endonuclease</fullName>
    </submittedName>
</protein>
<reference evidence="9" key="1">
    <citation type="submission" date="2016-10" db="EMBL/GenBank/DDBJ databases">
        <authorList>
            <person name="Varghese N."/>
            <person name="Submissions S."/>
        </authorList>
    </citation>
    <scope>NUCLEOTIDE SEQUENCE [LARGE SCALE GENOMIC DNA]</scope>
    <source>
        <strain evidence="9">DSM 22127</strain>
    </source>
</reference>
<dbReference type="Pfam" id="PF03852">
    <property type="entry name" value="Vsr"/>
    <property type="match status" value="1"/>
</dbReference>
<gene>
    <name evidence="8" type="ORF">SAMN04488570_2685</name>
</gene>
<dbReference type="InterPro" id="IPR011335">
    <property type="entry name" value="Restrct_endonuc-II-like"/>
</dbReference>
<evidence type="ECO:0000256" key="1">
    <source>
        <dbReference type="ARBA" id="ARBA00022722"/>
    </source>
</evidence>
<keyword evidence="1" id="KW-0540">Nuclease</keyword>
<dbReference type="AlphaFoldDB" id="A0A1H1V185"/>
<dbReference type="GO" id="GO:0016787">
    <property type="term" value="F:hydrolase activity"/>
    <property type="evidence" value="ECO:0007669"/>
    <property type="project" value="UniProtKB-KW"/>
</dbReference>
<organism evidence="8 9">
    <name type="scientific">Nocardioides scoriae</name>
    <dbReference type="NCBI Taxonomy" id="642780"/>
    <lineage>
        <taxon>Bacteria</taxon>
        <taxon>Bacillati</taxon>
        <taxon>Actinomycetota</taxon>
        <taxon>Actinomycetes</taxon>
        <taxon>Propionibacteriales</taxon>
        <taxon>Nocardioidaceae</taxon>
        <taxon>Nocardioides</taxon>
    </lineage>
</organism>
<comment type="similarity">
    <text evidence="6">Belongs to the Vsr family.</text>
</comment>